<dbReference type="EMBL" id="FZPH01000013">
    <property type="protein sequence ID" value="SNT61759.1"/>
    <property type="molecule type" value="Genomic_DNA"/>
</dbReference>
<dbReference type="PANTHER" id="PTHR34383:SF3">
    <property type="entry name" value="POLYPHOSPHATE:AMP PHOSPHOTRANSFERASE"/>
    <property type="match status" value="1"/>
</dbReference>
<dbReference type="InterPro" id="IPR022300">
    <property type="entry name" value="PPK2-rel_1"/>
</dbReference>
<protein>
    <submittedName>
        <fullName evidence="3">Polyphosphate:nucleotide phosphotransferase, PPK2 family</fullName>
    </submittedName>
</protein>
<dbReference type="InterPro" id="IPR027417">
    <property type="entry name" value="P-loop_NTPase"/>
</dbReference>
<gene>
    <name evidence="3" type="ORF">SAMN05421812_113191</name>
</gene>
<dbReference type="GO" id="GO:0006797">
    <property type="term" value="P:polyphosphate metabolic process"/>
    <property type="evidence" value="ECO:0007669"/>
    <property type="project" value="InterPro"/>
</dbReference>
<dbReference type="Pfam" id="PF03976">
    <property type="entry name" value="PPK2"/>
    <property type="match status" value="1"/>
</dbReference>
<feature type="region of interest" description="Disordered" evidence="1">
    <location>
        <begin position="18"/>
        <end position="39"/>
    </location>
</feature>
<dbReference type="PANTHER" id="PTHR34383">
    <property type="entry name" value="POLYPHOSPHATE:AMP PHOSPHOTRANSFERASE-RELATED"/>
    <property type="match status" value="1"/>
</dbReference>
<dbReference type="NCBIfam" id="TIGR03709">
    <property type="entry name" value="PPK2_rel_1"/>
    <property type="match status" value="1"/>
</dbReference>
<feature type="domain" description="Polyphosphate kinase-2-related" evidence="2">
    <location>
        <begin position="55"/>
        <end position="267"/>
    </location>
</feature>
<dbReference type="AlphaFoldDB" id="A0A239P5Z6"/>
<name>A0A239P5Z6_9ACTN</name>
<accession>A0A239P5Z6</accession>
<dbReference type="RefSeq" id="WP_425426853.1">
    <property type="nucleotide sequence ID" value="NZ_FZPH01000013.1"/>
</dbReference>
<proteinExistence type="predicted"/>
<dbReference type="Gene3D" id="3.40.50.300">
    <property type="entry name" value="P-loop containing nucleotide triphosphate hydrolases"/>
    <property type="match status" value="1"/>
</dbReference>
<keyword evidence="3" id="KW-0808">Transferase</keyword>
<evidence type="ECO:0000259" key="2">
    <source>
        <dbReference type="Pfam" id="PF03976"/>
    </source>
</evidence>
<organism evidence="3 4">
    <name type="scientific">Asanoa hainanensis</name>
    <dbReference type="NCBI Taxonomy" id="560556"/>
    <lineage>
        <taxon>Bacteria</taxon>
        <taxon>Bacillati</taxon>
        <taxon>Actinomycetota</taxon>
        <taxon>Actinomycetes</taxon>
        <taxon>Micromonosporales</taxon>
        <taxon>Micromonosporaceae</taxon>
        <taxon>Asanoa</taxon>
    </lineage>
</organism>
<dbReference type="InterPro" id="IPR022488">
    <property type="entry name" value="PPK2-related"/>
</dbReference>
<keyword evidence="4" id="KW-1185">Reference proteome</keyword>
<reference evidence="3 4" key="1">
    <citation type="submission" date="2017-06" db="EMBL/GenBank/DDBJ databases">
        <authorList>
            <person name="Kim H.J."/>
            <person name="Triplett B.A."/>
        </authorList>
    </citation>
    <scope>NUCLEOTIDE SEQUENCE [LARGE SCALE GENOMIC DNA]</scope>
    <source>
        <strain evidence="3 4">CGMCC 4.5593</strain>
    </source>
</reference>
<sequence length="292" mass="33056">MPDMRSLLRVRSESPDVPIDLDAIDPKSTPGLPGRKVTGKDPKLWARAEVERIGAELATQQEMLFAQAAVDDGQGRSVLLVLQAMDCGGKDGAVKRVAGAMNPLGMHIKAFGPPTAQERRGGFLWRIRKALPPGGYVGVFNRSHYEDVLIVRVNGLAPESVWRPRYEKINDFEREVVDGGTTVVKVMLHISREEQRERLMQRLIDPAKHWKFNPSDLDSRARWDDYHAAYAEALARCDSDAAPWYVLPADRKWYRDWALSHLLRQTFADLKLSYPQPDYDLAAQRRRLEADG</sequence>
<evidence type="ECO:0000313" key="4">
    <source>
        <dbReference type="Proteomes" id="UP000198362"/>
    </source>
</evidence>
<evidence type="ECO:0000313" key="3">
    <source>
        <dbReference type="EMBL" id="SNT61759.1"/>
    </source>
</evidence>
<evidence type="ECO:0000256" key="1">
    <source>
        <dbReference type="SAM" id="MobiDB-lite"/>
    </source>
</evidence>
<dbReference type="Proteomes" id="UP000198362">
    <property type="component" value="Unassembled WGS sequence"/>
</dbReference>
<dbReference type="SUPFAM" id="SSF52540">
    <property type="entry name" value="P-loop containing nucleoside triphosphate hydrolases"/>
    <property type="match status" value="1"/>
</dbReference>
<dbReference type="GO" id="GO:0016776">
    <property type="term" value="F:phosphotransferase activity, phosphate group as acceptor"/>
    <property type="evidence" value="ECO:0007669"/>
    <property type="project" value="InterPro"/>
</dbReference>